<dbReference type="GO" id="GO:0005886">
    <property type="term" value="C:plasma membrane"/>
    <property type="evidence" value="ECO:0007669"/>
    <property type="project" value="UniProtKB-SubCell"/>
</dbReference>
<evidence type="ECO:0000256" key="3">
    <source>
        <dbReference type="ARBA" id="ARBA00022692"/>
    </source>
</evidence>
<dbReference type="PANTHER" id="PTHR30287:SF1">
    <property type="entry name" value="INNER MEMBRANE PROTEIN"/>
    <property type="match status" value="1"/>
</dbReference>
<dbReference type="EMBL" id="CACRUE010000024">
    <property type="protein sequence ID" value="VYT98287.1"/>
    <property type="molecule type" value="Genomic_DNA"/>
</dbReference>
<evidence type="ECO:0000256" key="6">
    <source>
        <dbReference type="SAM" id="Phobius"/>
    </source>
</evidence>
<evidence type="ECO:0000259" key="7">
    <source>
        <dbReference type="Pfam" id="PF02687"/>
    </source>
</evidence>
<keyword evidence="5 6" id="KW-0472">Membrane</keyword>
<evidence type="ECO:0000256" key="1">
    <source>
        <dbReference type="ARBA" id="ARBA00004651"/>
    </source>
</evidence>
<dbReference type="PANTHER" id="PTHR30287">
    <property type="entry name" value="MEMBRANE COMPONENT OF PREDICTED ABC SUPERFAMILY METABOLITE UPTAKE TRANSPORTER"/>
    <property type="match status" value="1"/>
</dbReference>
<gene>
    <name evidence="8" type="ORF">IBLFYP30_01447</name>
</gene>
<feature type="transmembrane region" description="Helical" evidence="6">
    <location>
        <begin position="354"/>
        <end position="374"/>
    </location>
</feature>
<organism evidence="8">
    <name type="scientific">Intestinibacter bartlettii</name>
    <dbReference type="NCBI Taxonomy" id="261299"/>
    <lineage>
        <taxon>Bacteria</taxon>
        <taxon>Bacillati</taxon>
        <taxon>Bacillota</taxon>
        <taxon>Clostridia</taxon>
        <taxon>Peptostreptococcales</taxon>
        <taxon>Peptostreptococcaceae</taxon>
        <taxon>Intestinibacter</taxon>
    </lineage>
</organism>
<evidence type="ECO:0000256" key="4">
    <source>
        <dbReference type="ARBA" id="ARBA00022989"/>
    </source>
</evidence>
<keyword evidence="4 6" id="KW-1133">Transmembrane helix</keyword>
<feature type="domain" description="ABC3 transporter permease C-terminal" evidence="7">
    <location>
        <begin position="262"/>
        <end position="379"/>
    </location>
</feature>
<feature type="transmembrane region" description="Helical" evidence="6">
    <location>
        <begin position="425"/>
        <end position="445"/>
    </location>
</feature>
<evidence type="ECO:0000256" key="2">
    <source>
        <dbReference type="ARBA" id="ARBA00022475"/>
    </source>
</evidence>
<feature type="transmembrane region" description="Helical" evidence="6">
    <location>
        <begin position="690"/>
        <end position="713"/>
    </location>
</feature>
<proteinExistence type="predicted"/>
<feature type="transmembrane region" description="Helical" evidence="6">
    <location>
        <begin position="725"/>
        <end position="750"/>
    </location>
</feature>
<feature type="transmembrane region" description="Helical" evidence="6">
    <location>
        <begin position="305"/>
        <end position="325"/>
    </location>
</feature>
<evidence type="ECO:0000256" key="5">
    <source>
        <dbReference type="ARBA" id="ARBA00023136"/>
    </source>
</evidence>
<sequence length="767" mass="86810">MKYLFVKLRRDMTKMWTQFFCVFMMALLSVMIYSGMEGVWHDLNEVTEKYYKETNLADAWVYGKGITEDMLDDIKNIDGVKDASLSMDLTVNLEDDKDSPDVKLMTLENENLMKPKNMGGEDYDVNSKGIWLDKTFANERNIKVGDKITLNYGQAKKEFEVKGLILDSEFIYYTGSITETIPNNSLHGYGVINEEEAKDFYKTLVYNEMRISTENNADMDKIQSEVEDILGDSYYSFSVRDDISAVSQITKESQQMQNMAQLFSFVFILLALLTMYTTMSRLVNNQIGIIGTMKALGITNNQIRLHYAMYGFLIALVGGFCGSILGKMVVSKAVMKVKKTTLILPEWRVSLSSVTYMIILGIALICTLAAIIAANKCLKGMPAQIMRGNIPKKIKVKENGKSFTDKFPFEWRWIFRDISRNKVRFVMGVIGVAGSMMLMMAGLGIKNSINYSNEYVYSTEYSYKYKAVLSNNDQAVVDEIENDLDKYQLVSEKSLELYNDDIKKTGVITVLDKGDYVHFENMNGEKINLPKEGAVISHKIADTLGVSTGDEIDIRVAGINETLKVKIKEITKTPTPQGLYMSKEAWEDLNQDFLVTSVLIGSKDDYNTLDDKEYIKEITSINKQIENMDKMAKSVMTVIALLIVASVLLSSVILYNLGMLNFVERSREYATMKVMGFKQKEIRSLSLRDCLITTSLGWIIGIPIGFAFLNAYINTVSFNTFEWIATLYPVSFIIVSVVVIVCSLLVSLFINYKVKNINMVEALKSVE</sequence>
<name>A0A6N3B6N4_9FIRM</name>
<protein>
    <submittedName>
        <fullName evidence="8">Outer membrane-specific lipoprotein transporter subunit LolE</fullName>
    </submittedName>
</protein>
<keyword evidence="2" id="KW-1003">Cell membrane</keyword>
<accession>A0A6N3B6N4</accession>
<feature type="transmembrane region" description="Helical" evidence="6">
    <location>
        <begin position="635"/>
        <end position="657"/>
    </location>
</feature>
<dbReference type="InterPro" id="IPR038766">
    <property type="entry name" value="Membrane_comp_ABC_pdt"/>
</dbReference>
<dbReference type="InterPro" id="IPR003838">
    <property type="entry name" value="ABC3_permease_C"/>
</dbReference>
<dbReference type="Pfam" id="PF02687">
    <property type="entry name" value="FtsX"/>
    <property type="match status" value="2"/>
</dbReference>
<evidence type="ECO:0000313" key="8">
    <source>
        <dbReference type="EMBL" id="VYT98287.1"/>
    </source>
</evidence>
<feature type="domain" description="ABC3 transporter permease C-terminal" evidence="7">
    <location>
        <begin position="641"/>
        <end position="758"/>
    </location>
</feature>
<comment type="subcellular location">
    <subcellularLocation>
        <location evidence="1">Cell membrane</location>
        <topology evidence="1">Multi-pass membrane protein</topology>
    </subcellularLocation>
</comment>
<keyword evidence="3 6" id="KW-0812">Transmembrane</keyword>
<dbReference type="RefSeq" id="WP_156530781.1">
    <property type="nucleotide sequence ID" value="NZ_CACRUE010000024.1"/>
</dbReference>
<feature type="transmembrane region" description="Helical" evidence="6">
    <location>
        <begin position="262"/>
        <end position="284"/>
    </location>
</feature>
<reference evidence="8" key="1">
    <citation type="submission" date="2019-11" db="EMBL/GenBank/DDBJ databases">
        <authorList>
            <person name="Feng L."/>
        </authorList>
    </citation>
    <scope>NUCLEOTIDE SEQUENCE</scope>
    <source>
        <strain evidence="8">IbartlettiiLFYP30</strain>
    </source>
</reference>
<dbReference type="AlphaFoldDB" id="A0A6N3B6N4"/>
<keyword evidence="8" id="KW-0449">Lipoprotein</keyword>